<evidence type="ECO:0000256" key="1">
    <source>
        <dbReference type="SAM" id="MobiDB-lite"/>
    </source>
</evidence>
<feature type="region of interest" description="Disordered" evidence="1">
    <location>
        <begin position="258"/>
        <end position="312"/>
    </location>
</feature>
<dbReference type="Pfam" id="PF04781">
    <property type="entry name" value="DUF627"/>
    <property type="match status" value="1"/>
</dbReference>
<dbReference type="InterPro" id="IPR006866">
    <property type="entry name" value="DUF627_N"/>
</dbReference>
<dbReference type="Proteomes" id="UP000623129">
    <property type="component" value="Unassembled WGS sequence"/>
</dbReference>
<dbReference type="PANTHER" id="PTHR34465:SF4">
    <property type="entry name" value="CARBOXYL-TERMINAL HYDROLASE-LIKE PROTEIN, PUTATIVE (DUF627 AND DUF629)-RELATED"/>
    <property type="match status" value="1"/>
</dbReference>
<evidence type="ECO:0000259" key="2">
    <source>
        <dbReference type="Pfam" id="PF04781"/>
    </source>
</evidence>
<evidence type="ECO:0000313" key="4">
    <source>
        <dbReference type="Proteomes" id="UP000623129"/>
    </source>
</evidence>
<reference evidence="3" key="1">
    <citation type="submission" date="2020-01" db="EMBL/GenBank/DDBJ databases">
        <title>Genome sequence of Kobresia littledalei, the first chromosome-level genome in the family Cyperaceae.</title>
        <authorList>
            <person name="Qu G."/>
        </authorList>
    </citation>
    <scope>NUCLEOTIDE SEQUENCE</scope>
    <source>
        <strain evidence="3">C.B.Clarke</strain>
        <tissue evidence="3">Leaf</tissue>
    </source>
</reference>
<evidence type="ECO:0000313" key="3">
    <source>
        <dbReference type="EMBL" id="KAF3341690.1"/>
    </source>
</evidence>
<sequence length="337" mass="36541">MGLSSLSMGNKKRNPTTRSAHSLMSSASPAAAPPPCEIKSECEGSLTALRRGNPTKALRLMRDALGKHEDSALVHLVHSAQLTAMINDPVVKQRHLNAAIDSAQRATELAPNSIKFAHFYASLLFDYMADSESAVAECYRALCVENPVDPAEELLHVTEETAASTPEARINQVQGELRNLMQKCNVASMSAWMKSINLDEYHLIPDHSFDKQVEYCVPTGPAAAPPPHRNEIKKASKTLDERRKEIEVRVAAARLLQQQQQQLADPGQSPSDTSSEDEHSPAVASSSSPSGFHHRKPHGPVSRKPVSSSSSNRIGMILRKLQNLGNGLSPASVLGNI</sequence>
<feature type="domain" description="DUF627" evidence="2">
    <location>
        <begin position="47"/>
        <end position="145"/>
    </location>
</feature>
<name>A0A833R370_9POAL</name>
<accession>A0A833R370</accession>
<feature type="compositionally biased region" description="Low complexity" evidence="1">
    <location>
        <begin position="281"/>
        <end position="290"/>
    </location>
</feature>
<dbReference type="AlphaFoldDB" id="A0A833R370"/>
<feature type="compositionally biased region" description="Low complexity" evidence="1">
    <location>
        <begin position="19"/>
        <end position="30"/>
    </location>
</feature>
<dbReference type="PANTHER" id="PTHR34465">
    <property type="entry name" value="CARBOXYL-TERMINAL HYDROLASE-LIKE PROTEIN, PUTATIVE (DUF627 AND DUF629)-RELATED"/>
    <property type="match status" value="1"/>
</dbReference>
<protein>
    <recommendedName>
        <fullName evidence="2">DUF627 domain-containing protein</fullName>
    </recommendedName>
</protein>
<feature type="region of interest" description="Disordered" evidence="1">
    <location>
        <begin position="1"/>
        <end position="36"/>
    </location>
</feature>
<gene>
    <name evidence="3" type="ORF">FCM35_KLT00328</name>
</gene>
<dbReference type="InterPro" id="IPR011990">
    <property type="entry name" value="TPR-like_helical_dom_sf"/>
</dbReference>
<dbReference type="Gene3D" id="1.25.40.10">
    <property type="entry name" value="Tetratricopeptide repeat domain"/>
    <property type="match status" value="1"/>
</dbReference>
<keyword evidence="4" id="KW-1185">Reference proteome</keyword>
<proteinExistence type="predicted"/>
<dbReference type="EMBL" id="SWLB01000001">
    <property type="protein sequence ID" value="KAF3341690.1"/>
    <property type="molecule type" value="Genomic_DNA"/>
</dbReference>
<dbReference type="OrthoDB" id="205782at2759"/>
<comment type="caution">
    <text evidence="3">The sequence shown here is derived from an EMBL/GenBank/DDBJ whole genome shotgun (WGS) entry which is preliminary data.</text>
</comment>
<organism evidence="3 4">
    <name type="scientific">Carex littledalei</name>
    <dbReference type="NCBI Taxonomy" id="544730"/>
    <lineage>
        <taxon>Eukaryota</taxon>
        <taxon>Viridiplantae</taxon>
        <taxon>Streptophyta</taxon>
        <taxon>Embryophyta</taxon>
        <taxon>Tracheophyta</taxon>
        <taxon>Spermatophyta</taxon>
        <taxon>Magnoliopsida</taxon>
        <taxon>Liliopsida</taxon>
        <taxon>Poales</taxon>
        <taxon>Cyperaceae</taxon>
        <taxon>Cyperoideae</taxon>
        <taxon>Cariceae</taxon>
        <taxon>Carex</taxon>
        <taxon>Carex subgen. Euthyceras</taxon>
    </lineage>
</organism>